<dbReference type="RefSeq" id="WP_133322277.1">
    <property type="nucleotide sequence ID" value="NZ_SMTF01000009.1"/>
</dbReference>
<accession>A0A4R5TTB3</accession>
<dbReference type="OrthoDB" id="6058678at2"/>
<evidence type="ECO:0000313" key="1">
    <source>
        <dbReference type="EMBL" id="TDK23285.1"/>
    </source>
</evidence>
<comment type="caution">
    <text evidence="1">The sequence shown here is derived from an EMBL/GenBank/DDBJ whole genome shotgun (WGS) entry which is preliminary data.</text>
</comment>
<evidence type="ECO:0000313" key="2">
    <source>
        <dbReference type="Proteomes" id="UP000294796"/>
    </source>
</evidence>
<organism evidence="1 2">
    <name type="scientific">Luteimonas aestuarii</name>
    <dbReference type="NCBI Taxonomy" id="453837"/>
    <lineage>
        <taxon>Bacteria</taxon>
        <taxon>Pseudomonadati</taxon>
        <taxon>Pseudomonadota</taxon>
        <taxon>Gammaproteobacteria</taxon>
        <taxon>Lysobacterales</taxon>
        <taxon>Lysobacteraceae</taxon>
        <taxon>Luteimonas</taxon>
    </lineage>
</organism>
<protein>
    <submittedName>
        <fullName evidence="1">Uncharacterized protein</fullName>
    </submittedName>
</protein>
<reference evidence="1 2" key="1">
    <citation type="submission" date="2019-03" db="EMBL/GenBank/DDBJ databases">
        <title>Luteimonas zhaokaii sp.nov., isolated from the rectal contents of Plateau pika in Yushu, Qinghai Province, China.</title>
        <authorList>
            <person name="Zhang G."/>
        </authorList>
    </citation>
    <scope>NUCLEOTIDE SEQUENCE [LARGE SCALE GENOMIC DNA]</scope>
    <source>
        <strain evidence="1 2">B9</strain>
    </source>
</reference>
<sequence length="95" mass="10712">MPKTFVIEDESHAEQVGEFSTLQLAWAELRRLSEVPWDEQPNAAPCQSWRTCGRDYQIIEYDTSSVPWALVKRYAGLEVSAKGVAWGPDAPHHVA</sequence>
<dbReference type="EMBL" id="SMTF01000009">
    <property type="protein sequence ID" value="TDK23285.1"/>
    <property type="molecule type" value="Genomic_DNA"/>
</dbReference>
<proteinExistence type="predicted"/>
<name>A0A4R5TTB3_9GAMM</name>
<dbReference type="AlphaFoldDB" id="A0A4R5TTB3"/>
<dbReference type="Proteomes" id="UP000294796">
    <property type="component" value="Unassembled WGS sequence"/>
</dbReference>
<gene>
    <name evidence="1" type="ORF">E2F46_11825</name>
</gene>
<keyword evidence="2" id="KW-1185">Reference proteome</keyword>